<name>A0A645BR56_9ZZZZ</name>
<dbReference type="CDD" id="cd06529">
    <property type="entry name" value="S24_LexA-like"/>
    <property type="match status" value="1"/>
</dbReference>
<sequence>MFNILNIEVIATYIGDVIKKYREEHDVTQQTFADACGVSKSYISLLESGKSSRSNEPIVPSIDVAYRMASYMKISIDDLFDSVDGTQPVSLTLGAHAVLIPVLGRVPAGIPIEAVECIIGYEEITEAMASTGEYFGLQIKGDSMSPRILDGDIVIVRKQQTANTGDVAIILVNGDDATCKRVAIHENGISLIALNPVYAPRFFTAQEIEKLPIQIVGKVVELRGKF</sequence>
<feature type="domain" description="HTH cro/C1-type" evidence="1">
    <location>
        <begin position="18"/>
        <end position="79"/>
    </location>
</feature>
<dbReference type="SUPFAM" id="SSF47413">
    <property type="entry name" value="lambda repressor-like DNA-binding domains"/>
    <property type="match status" value="1"/>
</dbReference>
<dbReference type="PANTHER" id="PTHR33516">
    <property type="entry name" value="LEXA REPRESSOR"/>
    <property type="match status" value="1"/>
</dbReference>
<accession>A0A645BR56</accession>
<dbReference type="PROSITE" id="PS50943">
    <property type="entry name" value="HTH_CROC1"/>
    <property type="match status" value="1"/>
</dbReference>
<protein>
    <submittedName>
        <fullName evidence="2">LexA repressor</fullName>
        <ecNumber evidence="2">3.4.21.88</ecNumber>
    </submittedName>
</protein>
<dbReference type="Gene3D" id="2.10.109.10">
    <property type="entry name" value="Umud Fragment, subunit A"/>
    <property type="match status" value="1"/>
</dbReference>
<dbReference type="InterPro" id="IPR001387">
    <property type="entry name" value="Cro/C1-type_HTH"/>
</dbReference>
<comment type="caution">
    <text evidence="2">The sequence shown here is derived from an EMBL/GenBank/DDBJ whole genome shotgun (WGS) entry which is preliminary data.</text>
</comment>
<dbReference type="InterPro" id="IPR036286">
    <property type="entry name" value="LexA/Signal_pep-like_sf"/>
</dbReference>
<dbReference type="GO" id="GO:0003677">
    <property type="term" value="F:DNA binding"/>
    <property type="evidence" value="ECO:0007669"/>
    <property type="project" value="InterPro"/>
</dbReference>
<dbReference type="EMBL" id="VSSQ01021924">
    <property type="protein sequence ID" value="MPM67846.1"/>
    <property type="molecule type" value="Genomic_DNA"/>
</dbReference>
<gene>
    <name evidence="2" type="primary">lexA_36</name>
    <name evidence="2" type="ORF">SDC9_114771</name>
</gene>
<dbReference type="SUPFAM" id="SSF51306">
    <property type="entry name" value="LexA/Signal peptidase"/>
    <property type="match status" value="1"/>
</dbReference>
<dbReference type="InterPro" id="IPR010982">
    <property type="entry name" value="Lambda_DNA-bd_dom_sf"/>
</dbReference>
<dbReference type="CDD" id="cd00093">
    <property type="entry name" value="HTH_XRE"/>
    <property type="match status" value="1"/>
</dbReference>
<organism evidence="2">
    <name type="scientific">bioreactor metagenome</name>
    <dbReference type="NCBI Taxonomy" id="1076179"/>
    <lineage>
        <taxon>unclassified sequences</taxon>
        <taxon>metagenomes</taxon>
        <taxon>ecological metagenomes</taxon>
    </lineage>
</organism>
<dbReference type="InterPro" id="IPR050077">
    <property type="entry name" value="LexA_repressor"/>
</dbReference>
<dbReference type="GO" id="GO:0004252">
    <property type="term" value="F:serine-type endopeptidase activity"/>
    <property type="evidence" value="ECO:0007669"/>
    <property type="project" value="UniProtKB-EC"/>
</dbReference>
<dbReference type="InterPro" id="IPR015927">
    <property type="entry name" value="Peptidase_S24_S26A/B/C"/>
</dbReference>
<proteinExistence type="predicted"/>
<dbReference type="InterPro" id="IPR039418">
    <property type="entry name" value="LexA-like"/>
</dbReference>
<evidence type="ECO:0000259" key="1">
    <source>
        <dbReference type="PROSITE" id="PS50943"/>
    </source>
</evidence>
<evidence type="ECO:0000313" key="2">
    <source>
        <dbReference type="EMBL" id="MPM67846.1"/>
    </source>
</evidence>
<dbReference type="EC" id="3.4.21.88" evidence="2"/>
<dbReference type="PANTHER" id="PTHR33516:SF2">
    <property type="entry name" value="LEXA REPRESSOR-RELATED"/>
    <property type="match status" value="1"/>
</dbReference>
<keyword evidence="2" id="KW-0378">Hydrolase</keyword>
<dbReference type="Pfam" id="PF01381">
    <property type="entry name" value="HTH_3"/>
    <property type="match status" value="1"/>
</dbReference>
<dbReference type="AlphaFoldDB" id="A0A645BR56"/>
<reference evidence="2" key="1">
    <citation type="submission" date="2019-08" db="EMBL/GenBank/DDBJ databases">
        <authorList>
            <person name="Kucharzyk K."/>
            <person name="Murdoch R.W."/>
            <person name="Higgins S."/>
            <person name="Loffler F."/>
        </authorList>
    </citation>
    <scope>NUCLEOTIDE SEQUENCE</scope>
</reference>
<dbReference type="Pfam" id="PF00717">
    <property type="entry name" value="Peptidase_S24"/>
    <property type="match status" value="1"/>
</dbReference>
<dbReference type="SMART" id="SM00530">
    <property type="entry name" value="HTH_XRE"/>
    <property type="match status" value="1"/>
</dbReference>
<dbReference type="Gene3D" id="1.10.260.40">
    <property type="entry name" value="lambda repressor-like DNA-binding domains"/>
    <property type="match status" value="1"/>
</dbReference>